<name>A0A318MX58_9PROT</name>
<dbReference type="OrthoDB" id="9802364at2"/>
<dbReference type="Proteomes" id="UP000247565">
    <property type="component" value="Unassembled WGS sequence"/>
</dbReference>
<evidence type="ECO:0000313" key="9">
    <source>
        <dbReference type="EMBL" id="PXZ00740.1"/>
    </source>
</evidence>
<dbReference type="Pfam" id="PF00717">
    <property type="entry name" value="Peptidase_S24"/>
    <property type="match status" value="1"/>
</dbReference>
<dbReference type="GO" id="GO:0006281">
    <property type="term" value="P:DNA repair"/>
    <property type="evidence" value="ECO:0007669"/>
    <property type="project" value="UniProtKB-KW"/>
</dbReference>
<dbReference type="GO" id="GO:0009432">
    <property type="term" value="P:SOS response"/>
    <property type="evidence" value="ECO:0007669"/>
    <property type="project" value="UniProtKB-KW"/>
</dbReference>
<dbReference type="NCBIfam" id="NF007621">
    <property type="entry name" value="PRK10276.1"/>
    <property type="match status" value="1"/>
</dbReference>
<evidence type="ECO:0000256" key="1">
    <source>
        <dbReference type="ARBA" id="ARBA00007484"/>
    </source>
</evidence>
<gene>
    <name evidence="9" type="ORF">DK869_04920</name>
</gene>
<comment type="similarity">
    <text evidence="1 7">Belongs to the peptidase S24 family.</text>
</comment>
<dbReference type="PANTHER" id="PTHR33516">
    <property type="entry name" value="LEXA REPRESSOR"/>
    <property type="match status" value="1"/>
</dbReference>
<dbReference type="AlphaFoldDB" id="A0A318MX58"/>
<dbReference type="RefSeq" id="WP_110438882.1">
    <property type="nucleotide sequence ID" value="NZ_CP046393.1"/>
</dbReference>
<evidence type="ECO:0000256" key="7">
    <source>
        <dbReference type="RuleBase" id="RU003991"/>
    </source>
</evidence>
<comment type="caution">
    <text evidence="9">The sequence shown here is derived from an EMBL/GenBank/DDBJ whole genome shotgun (WGS) entry which is preliminary data.</text>
</comment>
<dbReference type="CDD" id="cd06529">
    <property type="entry name" value="S24_LexA-like"/>
    <property type="match status" value="1"/>
</dbReference>
<dbReference type="InterPro" id="IPR015927">
    <property type="entry name" value="Peptidase_S24_S26A/B/C"/>
</dbReference>
<evidence type="ECO:0000256" key="6">
    <source>
        <dbReference type="ARBA" id="ARBA00023236"/>
    </source>
</evidence>
<keyword evidence="6" id="KW-0742">SOS response</keyword>
<evidence type="ECO:0000259" key="8">
    <source>
        <dbReference type="Pfam" id="PF00717"/>
    </source>
</evidence>
<dbReference type="EMBL" id="QGLT01000002">
    <property type="protein sequence ID" value="PXZ00740.1"/>
    <property type="molecule type" value="Genomic_DNA"/>
</dbReference>
<protein>
    <submittedName>
        <fullName evidence="9">Peptidase S24</fullName>
    </submittedName>
</protein>
<sequence length="149" mass="16993">MVETEIVSIHPVHPDTRRYFLPHIEMLVKAGFPSPADDYLEGKLELTEHLVDHPSATYYIRVSGDSMIDYGIFDHDLLVVDRSLDPRQGDIVIVSVDGELTCKALAIKNNIPYLKSGNPNYPPIEIKDKETMIWGVVIHTIHSFRNRNR</sequence>
<dbReference type="SUPFAM" id="SSF51306">
    <property type="entry name" value="LexA/Signal peptidase"/>
    <property type="match status" value="1"/>
</dbReference>
<dbReference type="GO" id="GO:0006355">
    <property type="term" value="P:regulation of DNA-templated transcription"/>
    <property type="evidence" value="ECO:0007669"/>
    <property type="project" value="InterPro"/>
</dbReference>
<keyword evidence="4 7" id="KW-0068">Autocatalytic cleavage</keyword>
<evidence type="ECO:0000256" key="4">
    <source>
        <dbReference type="ARBA" id="ARBA00022813"/>
    </source>
</evidence>
<dbReference type="Gene3D" id="2.10.109.10">
    <property type="entry name" value="Umud Fragment, subunit A"/>
    <property type="match status" value="1"/>
</dbReference>
<keyword evidence="10" id="KW-1185">Reference proteome</keyword>
<dbReference type="InterPro" id="IPR050077">
    <property type="entry name" value="LexA_repressor"/>
</dbReference>
<dbReference type="GO" id="GO:0016787">
    <property type="term" value="F:hydrolase activity"/>
    <property type="evidence" value="ECO:0007669"/>
    <property type="project" value="UniProtKB-KW"/>
</dbReference>
<organism evidence="9 10">
    <name type="scientific">Commensalibacter melissae</name>
    <dbReference type="NCBI Taxonomy" id="2070537"/>
    <lineage>
        <taxon>Bacteria</taxon>
        <taxon>Pseudomonadati</taxon>
        <taxon>Pseudomonadota</taxon>
        <taxon>Alphaproteobacteria</taxon>
        <taxon>Acetobacterales</taxon>
        <taxon>Acetobacteraceae</taxon>
    </lineage>
</organism>
<evidence type="ECO:0000313" key="10">
    <source>
        <dbReference type="Proteomes" id="UP000247565"/>
    </source>
</evidence>
<keyword evidence="5" id="KW-0234">DNA repair</keyword>
<evidence type="ECO:0000256" key="5">
    <source>
        <dbReference type="ARBA" id="ARBA00023204"/>
    </source>
</evidence>
<keyword evidence="2" id="KW-0227">DNA damage</keyword>
<evidence type="ECO:0000256" key="2">
    <source>
        <dbReference type="ARBA" id="ARBA00022763"/>
    </source>
</evidence>
<dbReference type="PANTHER" id="PTHR33516:SF2">
    <property type="entry name" value="LEXA REPRESSOR-RELATED"/>
    <property type="match status" value="1"/>
</dbReference>
<feature type="domain" description="Peptidase S24/S26A/S26B/S26C" evidence="8">
    <location>
        <begin position="27"/>
        <end position="138"/>
    </location>
</feature>
<evidence type="ECO:0000256" key="3">
    <source>
        <dbReference type="ARBA" id="ARBA00022801"/>
    </source>
</evidence>
<dbReference type="GO" id="GO:0003677">
    <property type="term" value="F:DNA binding"/>
    <property type="evidence" value="ECO:0007669"/>
    <property type="project" value="InterPro"/>
</dbReference>
<proteinExistence type="inferred from homology"/>
<keyword evidence="3 7" id="KW-0378">Hydrolase</keyword>
<dbReference type="PRINTS" id="PR00726">
    <property type="entry name" value="LEXASERPTASE"/>
</dbReference>
<reference evidence="9 10" key="1">
    <citation type="submission" date="2018-05" db="EMBL/GenBank/DDBJ databases">
        <title>Reference genomes for bee gut microbiota database.</title>
        <authorList>
            <person name="Ellegaard K.M."/>
        </authorList>
    </citation>
    <scope>NUCLEOTIDE SEQUENCE [LARGE SCALE GENOMIC DNA]</scope>
    <source>
        <strain evidence="9 10">ESL0284</strain>
    </source>
</reference>
<accession>A0A318MX58</accession>
<dbReference type="InterPro" id="IPR036286">
    <property type="entry name" value="LexA/Signal_pep-like_sf"/>
</dbReference>
<dbReference type="InterPro" id="IPR006197">
    <property type="entry name" value="Peptidase_S24_LexA"/>
</dbReference>
<dbReference type="InterPro" id="IPR039418">
    <property type="entry name" value="LexA-like"/>
</dbReference>